<dbReference type="PANTHER" id="PTHR38371">
    <property type="entry name" value="RHO GTPASE-ACTIVATING PROTEIN"/>
    <property type="match status" value="1"/>
</dbReference>
<feature type="region of interest" description="Disordered" evidence="1">
    <location>
        <begin position="357"/>
        <end position="425"/>
    </location>
</feature>
<dbReference type="Proteomes" id="UP000593562">
    <property type="component" value="Unassembled WGS sequence"/>
</dbReference>
<dbReference type="FunCoup" id="A0A7J7CIJ8">
    <property type="interactions" value="2171"/>
</dbReference>
<feature type="region of interest" description="Disordered" evidence="1">
    <location>
        <begin position="190"/>
        <end position="209"/>
    </location>
</feature>
<dbReference type="PANTHER" id="PTHR38371:SF1">
    <property type="entry name" value="RHO GTPASE-ACTIVATING PROTEIN"/>
    <property type="match status" value="1"/>
</dbReference>
<keyword evidence="3" id="KW-1185">Reference proteome</keyword>
<dbReference type="AlphaFoldDB" id="A0A7J7CIJ8"/>
<reference evidence="2 3" key="1">
    <citation type="journal article" date="2020" name="Nat. Commun.">
        <title>Genome of Tripterygium wilfordii and identification of cytochrome P450 involved in triptolide biosynthesis.</title>
        <authorList>
            <person name="Tu L."/>
            <person name="Su P."/>
            <person name="Zhang Z."/>
            <person name="Gao L."/>
            <person name="Wang J."/>
            <person name="Hu T."/>
            <person name="Zhou J."/>
            <person name="Zhang Y."/>
            <person name="Zhao Y."/>
            <person name="Liu Y."/>
            <person name="Song Y."/>
            <person name="Tong Y."/>
            <person name="Lu Y."/>
            <person name="Yang J."/>
            <person name="Xu C."/>
            <person name="Jia M."/>
            <person name="Peters R.J."/>
            <person name="Huang L."/>
            <person name="Gao W."/>
        </authorList>
    </citation>
    <scope>NUCLEOTIDE SEQUENCE [LARGE SCALE GENOMIC DNA]</scope>
    <source>
        <strain evidence="3">cv. XIE 37</strain>
        <tissue evidence="2">Leaf</tissue>
    </source>
</reference>
<feature type="region of interest" description="Disordered" evidence="1">
    <location>
        <begin position="456"/>
        <end position="475"/>
    </location>
</feature>
<accession>A0A7J7CIJ8</accession>
<sequence length="475" mass="52957">MTDMEPPSFSLGLDLDAESEPRIPSPAHSNISPAQDSPSIANLRAIGDDNGFRVGVEPGLQVMDSDPDSGPEPLRVFRRLRRGPAKEKLSAKKEQERLVCDIGDEDIEEFSSQEDIRRDTNPAAKYSICSSSKVPLHTRGILTNQSSNHCNAQKWEQLSVAPASANLETSQRGFMFPRLTVSPIRRFQLIDSDSDSDDPSVSEDLGKGTCKIEKSPLKRQRTANEQKRKASVCKPLDNNLWKDFCPTKSFHVTTPVLDEFCDEYFQSMKNNGASQKLGSTVVTKMMDGGSPQNTSGGANFDRIHDLTDPLPPAHSYFYHEDPRIQKLVRFRLPHFSPLIKNEGNQLPHESLINYMNQFGNGETSTGKGTQKTNCKSSRRGRNKSKNSNYEDPHAREGWVNPKSIAPIPRDAGKQRVHATGQAAGHWFTSPEGRKVYVSKTGQEFTGQTAYRCYKKESGSRFRKSKKKVAAKKVKS</sequence>
<dbReference type="OrthoDB" id="1671977at2759"/>
<evidence type="ECO:0000313" key="3">
    <source>
        <dbReference type="Proteomes" id="UP000593562"/>
    </source>
</evidence>
<organism evidence="2 3">
    <name type="scientific">Tripterygium wilfordii</name>
    <name type="common">Thunder God vine</name>
    <dbReference type="NCBI Taxonomy" id="458696"/>
    <lineage>
        <taxon>Eukaryota</taxon>
        <taxon>Viridiplantae</taxon>
        <taxon>Streptophyta</taxon>
        <taxon>Embryophyta</taxon>
        <taxon>Tracheophyta</taxon>
        <taxon>Spermatophyta</taxon>
        <taxon>Magnoliopsida</taxon>
        <taxon>eudicotyledons</taxon>
        <taxon>Gunneridae</taxon>
        <taxon>Pentapetalae</taxon>
        <taxon>rosids</taxon>
        <taxon>fabids</taxon>
        <taxon>Celastrales</taxon>
        <taxon>Celastraceae</taxon>
        <taxon>Tripterygium</taxon>
    </lineage>
</organism>
<protein>
    <submittedName>
        <fullName evidence="2">Uncharacterized protein</fullName>
    </submittedName>
</protein>
<feature type="compositionally biased region" description="Polar residues" evidence="1">
    <location>
        <begin position="357"/>
        <end position="374"/>
    </location>
</feature>
<dbReference type="EMBL" id="JAAARO010000016">
    <property type="protein sequence ID" value="KAF5733864.1"/>
    <property type="molecule type" value="Genomic_DNA"/>
</dbReference>
<name>A0A7J7CIJ8_TRIWF</name>
<evidence type="ECO:0000256" key="1">
    <source>
        <dbReference type="SAM" id="MobiDB-lite"/>
    </source>
</evidence>
<dbReference type="InParanoid" id="A0A7J7CIJ8"/>
<feature type="compositionally biased region" description="Acidic residues" evidence="1">
    <location>
        <begin position="192"/>
        <end position="201"/>
    </location>
</feature>
<gene>
    <name evidence="2" type="ORF">HS088_TW16G00305</name>
</gene>
<evidence type="ECO:0000313" key="2">
    <source>
        <dbReference type="EMBL" id="KAF5733864.1"/>
    </source>
</evidence>
<proteinExistence type="predicted"/>
<feature type="region of interest" description="Disordered" evidence="1">
    <location>
        <begin position="1"/>
        <end position="72"/>
    </location>
</feature>
<comment type="caution">
    <text evidence="2">The sequence shown here is derived from an EMBL/GenBank/DDBJ whole genome shotgun (WGS) entry which is preliminary data.</text>
</comment>
<feature type="compositionally biased region" description="Polar residues" evidence="1">
    <location>
        <begin position="27"/>
        <end position="40"/>
    </location>
</feature>
<feature type="compositionally biased region" description="Basic residues" evidence="1">
    <location>
        <begin position="460"/>
        <end position="475"/>
    </location>
</feature>